<dbReference type="InterPro" id="IPR018202">
    <property type="entry name" value="Ser_caboxypep_ser_AS"/>
</dbReference>
<comment type="similarity">
    <text evidence="1 2">Belongs to the peptidase S10 family.</text>
</comment>
<evidence type="ECO:0000313" key="5">
    <source>
        <dbReference type="Proteomes" id="UP001445335"/>
    </source>
</evidence>
<gene>
    <name evidence="4" type="ORF">WJX81_002745</name>
</gene>
<accession>A0AAW1RQP3</accession>
<keyword evidence="2" id="KW-0645">Protease</keyword>
<dbReference type="PANTHER" id="PTHR11802:SF449">
    <property type="entry name" value="CARBOXYPEPTIDASE"/>
    <property type="match status" value="1"/>
</dbReference>
<evidence type="ECO:0000256" key="1">
    <source>
        <dbReference type="ARBA" id="ARBA00009431"/>
    </source>
</evidence>
<keyword evidence="2" id="KW-0121">Carboxypeptidase</keyword>
<dbReference type="GO" id="GO:0004185">
    <property type="term" value="F:serine-type carboxypeptidase activity"/>
    <property type="evidence" value="ECO:0007669"/>
    <property type="project" value="UniProtKB-UniRule"/>
</dbReference>
<dbReference type="Gene3D" id="3.40.50.1820">
    <property type="entry name" value="alpha/beta hydrolase"/>
    <property type="match status" value="1"/>
</dbReference>
<dbReference type="Pfam" id="PF00450">
    <property type="entry name" value="Peptidase_S10"/>
    <property type="match status" value="2"/>
</dbReference>
<evidence type="ECO:0000313" key="4">
    <source>
        <dbReference type="EMBL" id="KAK9835972.1"/>
    </source>
</evidence>
<dbReference type="Proteomes" id="UP001445335">
    <property type="component" value="Unassembled WGS sequence"/>
</dbReference>
<dbReference type="PROSITE" id="PS00560">
    <property type="entry name" value="CARBOXYPEPT_SER_HIS"/>
    <property type="match status" value="1"/>
</dbReference>
<dbReference type="AlphaFoldDB" id="A0AAW1RQP3"/>
<dbReference type="PROSITE" id="PS00131">
    <property type="entry name" value="CARBOXYPEPT_SER_SER"/>
    <property type="match status" value="1"/>
</dbReference>
<evidence type="ECO:0000256" key="3">
    <source>
        <dbReference type="SAM" id="MobiDB-lite"/>
    </source>
</evidence>
<reference evidence="4 5" key="1">
    <citation type="journal article" date="2024" name="Nat. Commun.">
        <title>Phylogenomics reveals the evolutionary origins of lichenization in chlorophyte algae.</title>
        <authorList>
            <person name="Puginier C."/>
            <person name="Libourel C."/>
            <person name="Otte J."/>
            <person name="Skaloud P."/>
            <person name="Haon M."/>
            <person name="Grisel S."/>
            <person name="Petersen M."/>
            <person name="Berrin J.G."/>
            <person name="Delaux P.M."/>
            <person name="Dal Grande F."/>
            <person name="Keller J."/>
        </authorList>
    </citation>
    <scope>NUCLEOTIDE SEQUENCE [LARGE SCALE GENOMIC DNA]</scope>
    <source>
        <strain evidence="4 5">SAG 245.80</strain>
    </source>
</reference>
<dbReference type="SUPFAM" id="SSF53474">
    <property type="entry name" value="alpha/beta-Hydrolases"/>
    <property type="match status" value="1"/>
</dbReference>
<dbReference type="InterPro" id="IPR033124">
    <property type="entry name" value="Ser_caboxypep_his_AS"/>
</dbReference>
<name>A0AAW1RQP3_9CHLO</name>
<dbReference type="EC" id="3.4.16.-" evidence="2"/>
<dbReference type="InterPro" id="IPR001563">
    <property type="entry name" value="Peptidase_S10"/>
</dbReference>
<dbReference type="PRINTS" id="PR00724">
    <property type="entry name" value="CRBOXYPTASEC"/>
</dbReference>
<dbReference type="InterPro" id="IPR029058">
    <property type="entry name" value="AB_hydrolase_fold"/>
</dbReference>
<dbReference type="EMBL" id="JALJOU010000027">
    <property type="protein sequence ID" value="KAK9835972.1"/>
    <property type="molecule type" value="Genomic_DNA"/>
</dbReference>
<protein>
    <recommendedName>
        <fullName evidence="2">Carboxypeptidase</fullName>
        <ecNumber evidence="2">3.4.16.-</ecNumber>
    </recommendedName>
</protein>
<sequence>MFYTYHEAQHGAGSHVPVILWLEGGPGCASMYGSLYINGPQRVTAELSLRPNEGSWNLRYGVLYIDQPVGTGFSTAGSAHIPTDEMEVAAHLYIAIQAFFERHSDLQRRPFFITGESYAGKYVPSIGHFILQAERLGGEGNADSSAGRGRLAHTRALPSRYALRLRPPAFRLAGLAIGNGLTDPGSQVLRHADVLHYMGLIDKRQRINALQQQLEVAELITLGLWDQAHQAREALLGYLTRASGVGTLLDTRRARDYDPDATVDRYLNQPAVKETLGVPANATFEACSSRVGAVLGPDVMKSTKYLIPDILASMPLLLYQGATDAQDGPALNEPWIESLDWPGARGFEDAERELWRLDLPPGADAADPDPSPSPPQACAGGCGAAGGPVSAAGQGVGAARGRVLDPIDDLARASHPGTARRGGEVVGYWREHATLTHVVIRNAGHMVPHDRPLVAQEMLRRWVKDALRHEGAAREGAAAAAEV</sequence>
<organism evidence="4 5">
    <name type="scientific">Elliptochloris bilobata</name>
    <dbReference type="NCBI Taxonomy" id="381761"/>
    <lineage>
        <taxon>Eukaryota</taxon>
        <taxon>Viridiplantae</taxon>
        <taxon>Chlorophyta</taxon>
        <taxon>core chlorophytes</taxon>
        <taxon>Trebouxiophyceae</taxon>
        <taxon>Trebouxiophyceae incertae sedis</taxon>
        <taxon>Elliptochloris clade</taxon>
        <taxon>Elliptochloris</taxon>
    </lineage>
</organism>
<dbReference type="PANTHER" id="PTHR11802">
    <property type="entry name" value="SERINE PROTEASE FAMILY S10 SERINE CARBOXYPEPTIDASE"/>
    <property type="match status" value="1"/>
</dbReference>
<evidence type="ECO:0000256" key="2">
    <source>
        <dbReference type="RuleBase" id="RU361156"/>
    </source>
</evidence>
<feature type="region of interest" description="Disordered" evidence="3">
    <location>
        <begin position="359"/>
        <end position="394"/>
    </location>
</feature>
<keyword evidence="5" id="KW-1185">Reference proteome</keyword>
<comment type="caution">
    <text evidence="4">The sequence shown here is derived from an EMBL/GenBank/DDBJ whole genome shotgun (WGS) entry which is preliminary data.</text>
</comment>
<dbReference type="GO" id="GO:0006508">
    <property type="term" value="P:proteolysis"/>
    <property type="evidence" value="ECO:0007669"/>
    <property type="project" value="UniProtKB-KW"/>
</dbReference>
<proteinExistence type="inferred from homology"/>
<keyword evidence="2" id="KW-0378">Hydrolase</keyword>